<dbReference type="GO" id="GO:0000160">
    <property type="term" value="P:phosphorelay signal transduction system"/>
    <property type="evidence" value="ECO:0007669"/>
    <property type="project" value="InterPro"/>
</dbReference>
<proteinExistence type="predicted"/>
<dbReference type="Pfam" id="PF00072">
    <property type="entry name" value="Response_reg"/>
    <property type="match status" value="1"/>
</dbReference>
<gene>
    <name evidence="2" type="ORF">S01H4_52931</name>
</gene>
<feature type="domain" description="Response regulatory" evidence="1">
    <location>
        <begin position="8"/>
        <end position="51"/>
    </location>
</feature>
<sequence>MDKPKRRKILVVDDEPTLVKLISQILTHRGYEVLTAGDGQEALRLLFANKP</sequence>
<evidence type="ECO:0000313" key="2">
    <source>
        <dbReference type="EMBL" id="GAH16051.1"/>
    </source>
</evidence>
<dbReference type="AlphaFoldDB" id="X1D5N0"/>
<dbReference type="Gene3D" id="3.40.50.2300">
    <property type="match status" value="1"/>
</dbReference>
<reference evidence="2" key="1">
    <citation type="journal article" date="2014" name="Front. Microbiol.">
        <title>High frequency of phylogenetically diverse reductive dehalogenase-homologous genes in deep subseafloor sedimentary metagenomes.</title>
        <authorList>
            <person name="Kawai M."/>
            <person name="Futagami T."/>
            <person name="Toyoda A."/>
            <person name="Takaki Y."/>
            <person name="Nishi S."/>
            <person name="Hori S."/>
            <person name="Arai W."/>
            <person name="Tsubouchi T."/>
            <person name="Morono Y."/>
            <person name="Uchiyama I."/>
            <person name="Ito T."/>
            <person name="Fujiyama A."/>
            <person name="Inagaki F."/>
            <person name="Takami H."/>
        </authorList>
    </citation>
    <scope>NUCLEOTIDE SEQUENCE</scope>
    <source>
        <strain evidence="2">Expedition CK06-06</strain>
    </source>
</reference>
<name>X1D5N0_9ZZZZ</name>
<accession>X1D5N0</accession>
<organism evidence="2">
    <name type="scientific">marine sediment metagenome</name>
    <dbReference type="NCBI Taxonomy" id="412755"/>
    <lineage>
        <taxon>unclassified sequences</taxon>
        <taxon>metagenomes</taxon>
        <taxon>ecological metagenomes</taxon>
    </lineage>
</organism>
<comment type="caution">
    <text evidence="2">The sequence shown here is derived from an EMBL/GenBank/DDBJ whole genome shotgun (WGS) entry which is preliminary data.</text>
</comment>
<feature type="non-terminal residue" evidence="2">
    <location>
        <position position="51"/>
    </location>
</feature>
<dbReference type="PROSITE" id="PS50110">
    <property type="entry name" value="RESPONSE_REGULATORY"/>
    <property type="match status" value="1"/>
</dbReference>
<dbReference type="InterPro" id="IPR001789">
    <property type="entry name" value="Sig_transdc_resp-reg_receiver"/>
</dbReference>
<dbReference type="SUPFAM" id="SSF52172">
    <property type="entry name" value="CheY-like"/>
    <property type="match status" value="1"/>
</dbReference>
<protein>
    <recommendedName>
        <fullName evidence="1">Response regulatory domain-containing protein</fullName>
    </recommendedName>
</protein>
<dbReference type="EMBL" id="BART01030287">
    <property type="protein sequence ID" value="GAH16051.1"/>
    <property type="molecule type" value="Genomic_DNA"/>
</dbReference>
<evidence type="ECO:0000259" key="1">
    <source>
        <dbReference type="PROSITE" id="PS50110"/>
    </source>
</evidence>
<dbReference type="InterPro" id="IPR011006">
    <property type="entry name" value="CheY-like_superfamily"/>
</dbReference>